<gene>
    <name evidence="1" type="ORF">AVEN_193184_1</name>
</gene>
<evidence type="ECO:0000313" key="2">
    <source>
        <dbReference type="Proteomes" id="UP000499080"/>
    </source>
</evidence>
<accession>A0A4Y2B1M1</accession>
<dbReference type="EMBL" id="BGPR01000044">
    <property type="protein sequence ID" value="GBL85737.1"/>
    <property type="molecule type" value="Genomic_DNA"/>
</dbReference>
<proteinExistence type="predicted"/>
<reference evidence="1 2" key="1">
    <citation type="journal article" date="2019" name="Sci. Rep.">
        <title>Orb-weaving spider Araneus ventricosus genome elucidates the spidroin gene catalogue.</title>
        <authorList>
            <person name="Kono N."/>
            <person name="Nakamura H."/>
            <person name="Ohtoshi R."/>
            <person name="Moran D.A.P."/>
            <person name="Shinohara A."/>
            <person name="Yoshida Y."/>
            <person name="Fujiwara M."/>
            <person name="Mori M."/>
            <person name="Tomita M."/>
            <person name="Arakawa K."/>
        </authorList>
    </citation>
    <scope>NUCLEOTIDE SEQUENCE [LARGE SCALE GENOMIC DNA]</scope>
</reference>
<keyword evidence="2" id="KW-1185">Reference proteome</keyword>
<sequence>MPVSFFFIVPNKSRPPHAGGGLPTGPLPALHPFWVGRASVVTPVVTKVLAAVRTLDRFGISDRAGSAIGRMWALYQDVGIISESNVLNVVDRNKIRRRRTKARTTLFSQDIKDYGHDQFGLNSMGEKTGLYQWKTTEEKS</sequence>
<organism evidence="1 2">
    <name type="scientific">Araneus ventricosus</name>
    <name type="common">Orbweaver spider</name>
    <name type="synonym">Epeira ventricosa</name>
    <dbReference type="NCBI Taxonomy" id="182803"/>
    <lineage>
        <taxon>Eukaryota</taxon>
        <taxon>Metazoa</taxon>
        <taxon>Ecdysozoa</taxon>
        <taxon>Arthropoda</taxon>
        <taxon>Chelicerata</taxon>
        <taxon>Arachnida</taxon>
        <taxon>Araneae</taxon>
        <taxon>Araneomorphae</taxon>
        <taxon>Entelegynae</taxon>
        <taxon>Araneoidea</taxon>
        <taxon>Araneidae</taxon>
        <taxon>Araneus</taxon>
    </lineage>
</organism>
<dbReference type="OrthoDB" id="6783620at2759"/>
<dbReference type="Proteomes" id="UP000499080">
    <property type="component" value="Unassembled WGS sequence"/>
</dbReference>
<comment type="caution">
    <text evidence="1">The sequence shown here is derived from an EMBL/GenBank/DDBJ whole genome shotgun (WGS) entry which is preliminary data.</text>
</comment>
<name>A0A4Y2B1M1_ARAVE</name>
<protein>
    <submittedName>
        <fullName evidence="1">Uncharacterized protein</fullName>
    </submittedName>
</protein>
<dbReference type="AlphaFoldDB" id="A0A4Y2B1M1"/>
<evidence type="ECO:0000313" key="1">
    <source>
        <dbReference type="EMBL" id="GBL85737.1"/>
    </source>
</evidence>